<dbReference type="EMBL" id="JAWPEI010000004">
    <property type="protein sequence ID" value="KAK4729884.1"/>
    <property type="molecule type" value="Genomic_DNA"/>
</dbReference>
<dbReference type="AlphaFoldDB" id="A0AAV9LY08"/>
<accession>A0AAV9LY08</accession>
<feature type="compositionally biased region" description="Basic and acidic residues" evidence="1">
    <location>
        <begin position="12"/>
        <end position="23"/>
    </location>
</feature>
<keyword evidence="3" id="KW-1185">Reference proteome</keyword>
<gene>
    <name evidence="2" type="ORF">R3W88_022872</name>
</gene>
<comment type="caution">
    <text evidence="2">The sequence shown here is derived from an EMBL/GenBank/DDBJ whole genome shotgun (WGS) entry which is preliminary data.</text>
</comment>
<proteinExistence type="predicted"/>
<protein>
    <recommendedName>
        <fullName evidence="4">Gag-pol polyprotein</fullName>
    </recommendedName>
</protein>
<evidence type="ECO:0000313" key="3">
    <source>
        <dbReference type="Proteomes" id="UP001311915"/>
    </source>
</evidence>
<dbReference type="Proteomes" id="UP001311915">
    <property type="component" value="Unassembled WGS sequence"/>
</dbReference>
<feature type="region of interest" description="Disordered" evidence="1">
    <location>
        <begin position="1"/>
        <end position="23"/>
    </location>
</feature>
<evidence type="ECO:0000256" key="1">
    <source>
        <dbReference type="SAM" id="MobiDB-lite"/>
    </source>
</evidence>
<organism evidence="2 3">
    <name type="scientific">Solanum pinnatisectum</name>
    <name type="common">tansyleaf nightshade</name>
    <dbReference type="NCBI Taxonomy" id="50273"/>
    <lineage>
        <taxon>Eukaryota</taxon>
        <taxon>Viridiplantae</taxon>
        <taxon>Streptophyta</taxon>
        <taxon>Embryophyta</taxon>
        <taxon>Tracheophyta</taxon>
        <taxon>Spermatophyta</taxon>
        <taxon>Magnoliopsida</taxon>
        <taxon>eudicotyledons</taxon>
        <taxon>Gunneridae</taxon>
        <taxon>Pentapetalae</taxon>
        <taxon>asterids</taxon>
        <taxon>lamiids</taxon>
        <taxon>Solanales</taxon>
        <taxon>Solanaceae</taxon>
        <taxon>Solanoideae</taxon>
        <taxon>Solaneae</taxon>
        <taxon>Solanum</taxon>
    </lineage>
</organism>
<evidence type="ECO:0000313" key="2">
    <source>
        <dbReference type="EMBL" id="KAK4729884.1"/>
    </source>
</evidence>
<evidence type="ECO:0008006" key="4">
    <source>
        <dbReference type="Google" id="ProtNLM"/>
    </source>
</evidence>
<name>A0AAV9LY08_9SOLN</name>
<feature type="compositionally biased region" description="Polar residues" evidence="1">
    <location>
        <begin position="1"/>
        <end position="11"/>
    </location>
</feature>
<reference evidence="2 3" key="1">
    <citation type="submission" date="2023-10" db="EMBL/GenBank/DDBJ databases">
        <title>Genome-Wide Identification Analysis in wild type Solanum Pinnatisectum Reveals Some Genes Defensing Phytophthora Infestans.</title>
        <authorList>
            <person name="Sun C."/>
        </authorList>
    </citation>
    <scope>NUCLEOTIDE SEQUENCE [LARGE SCALE GENOMIC DNA]</scope>
    <source>
        <strain evidence="2">LQN</strain>
        <tissue evidence="2">Leaf</tissue>
    </source>
</reference>
<sequence>MLSQVVTNQARQQRENQHEVADTSRIREFLRMNPPSFTGSSVTEDLENFVEELQKVFKIMHVIDPERVELVAYQMKGVARIWPSWGISSPEN</sequence>